<dbReference type="Pfam" id="PF18556">
    <property type="entry name" value="TetR_C_35"/>
    <property type="match status" value="1"/>
</dbReference>
<evidence type="ECO:0000313" key="4">
    <source>
        <dbReference type="EMBL" id="QYL18427.1"/>
    </source>
</evidence>
<dbReference type="PROSITE" id="PS50977">
    <property type="entry name" value="HTH_TETR_2"/>
    <property type="match status" value="1"/>
</dbReference>
<protein>
    <submittedName>
        <fullName evidence="4">TetR/AcrR family transcriptional regulator</fullName>
    </submittedName>
</protein>
<accession>A0ABX8VL34</accession>
<name>A0ABX8VL34_9MYCO</name>
<dbReference type="Gene3D" id="1.10.357.10">
    <property type="entry name" value="Tetracycline Repressor, domain 2"/>
    <property type="match status" value="1"/>
</dbReference>
<dbReference type="InterPro" id="IPR009057">
    <property type="entry name" value="Homeodomain-like_sf"/>
</dbReference>
<gene>
    <name evidence="4" type="ORF">K0O64_07940</name>
</gene>
<dbReference type="SUPFAM" id="SSF46689">
    <property type="entry name" value="Homeodomain-like"/>
    <property type="match status" value="1"/>
</dbReference>
<sequence length="210" mass="23052">MKYSGLLAKAVQRFGSPSVEGNAERILDAALRQFELFGIRRSTVEDITRRSGLARVTLYRNFANKDAIVEAVLLRELERFLSDLAAEAGGYDEAEDKLVEGFVFTLNTLRGHALLQRLLATEAETVLPFLTVEGDGVVRTASSFLAHQLAVALPDDHRTQLELLEVAEVTVRVIVSFVLTPSQNVALGDDDALRSFARRYLVPPLLGLAG</sequence>
<dbReference type="EMBL" id="CP080333">
    <property type="protein sequence ID" value="QYL18427.1"/>
    <property type="molecule type" value="Genomic_DNA"/>
</dbReference>
<evidence type="ECO:0000256" key="1">
    <source>
        <dbReference type="ARBA" id="ARBA00023125"/>
    </source>
</evidence>
<dbReference type="InterPro" id="IPR040611">
    <property type="entry name" value="AlkX_C"/>
</dbReference>
<dbReference type="Pfam" id="PF00440">
    <property type="entry name" value="TetR_N"/>
    <property type="match status" value="1"/>
</dbReference>
<feature type="domain" description="HTH tetR-type" evidence="3">
    <location>
        <begin position="20"/>
        <end position="80"/>
    </location>
</feature>
<dbReference type="InterPro" id="IPR050109">
    <property type="entry name" value="HTH-type_TetR-like_transc_reg"/>
</dbReference>
<evidence type="ECO:0000259" key="3">
    <source>
        <dbReference type="PROSITE" id="PS50977"/>
    </source>
</evidence>
<reference evidence="4 5" key="1">
    <citation type="submission" date="2021-07" db="EMBL/GenBank/DDBJ databases">
        <title>Whole genome sequencing of non-tuberculosis mycobacteria type-strains.</title>
        <authorList>
            <person name="Igarashi Y."/>
            <person name="Osugi A."/>
            <person name="Mitarai S."/>
        </authorList>
    </citation>
    <scope>NUCLEOTIDE SEQUENCE [LARGE SCALE GENOMIC DNA]</scope>
    <source>
        <strain evidence="4 5">JCM 16370</strain>
    </source>
</reference>
<keyword evidence="1 2" id="KW-0238">DNA-binding</keyword>
<dbReference type="PANTHER" id="PTHR30055:SF153">
    <property type="entry name" value="HTH-TYPE TRANSCRIPTIONAL REPRESSOR RV3405C"/>
    <property type="match status" value="1"/>
</dbReference>
<organism evidence="4 5">
    <name type="scientific">Mycolicibacterium pallens</name>
    <dbReference type="NCBI Taxonomy" id="370524"/>
    <lineage>
        <taxon>Bacteria</taxon>
        <taxon>Bacillati</taxon>
        <taxon>Actinomycetota</taxon>
        <taxon>Actinomycetes</taxon>
        <taxon>Mycobacteriales</taxon>
        <taxon>Mycobacteriaceae</taxon>
        <taxon>Mycolicibacterium</taxon>
    </lineage>
</organism>
<dbReference type="PRINTS" id="PR00455">
    <property type="entry name" value="HTHTETR"/>
</dbReference>
<dbReference type="PANTHER" id="PTHR30055">
    <property type="entry name" value="HTH-TYPE TRANSCRIPTIONAL REGULATOR RUTR"/>
    <property type="match status" value="1"/>
</dbReference>
<evidence type="ECO:0000256" key="2">
    <source>
        <dbReference type="PROSITE-ProRule" id="PRU00335"/>
    </source>
</evidence>
<proteinExistence type="predicted"/>
<dbReference type="InterPro" id="IPR001647">
    <property type="entry name" value="HTH_TetR"/>
</dbReference>
<feature type="DNA-binding region" description="H-T-H motif" evidence="2">
    <location>
        <begin position="43"/>
        <end position="62"/>
    </location>
</feature>
<evidence type="ECO:0000313" key="5">
    <source>
        <dbReference type="Proteomes" id="UP000825367"/>
    </source>
</evidence>
<keyword evidence="5" id="KW-1185">Reference proteome</keyword>
<dbReference type="RefSeq" id="WP_071946983.1">
    <property type="nucleotide sequence ID" value="NZ_BAAAVX010000075.1"/>
</dbReference>
<dbReference type="Proteomes" id="UP000825367">
    <property type="component" value="Chromosome"/>
</dbReference>